<keyword evidence="3" id="KW-1185">Reference proteome</keyword>
<dbReference type="EMBL" id="OC870646">
    <property type="protein sequence ID" value="CAD7635126.1"/>
    <property type="molecule type" value="Genomic_DNA"/>
</dbReference>
<sequence length="203" mass="23479">MDYLQEINQSLHNLRETNKQLKQKVSQSNHDLAELRAVNIEQHRRIEHLEALIASQSMISANNDDDYHSNESSIKRVLNGAKHSNDIQVLDSCDYNDPHFERQVSELALQAVRIQFADYTEMADYLKQEIRSKTGTECLVGTGVADFMREELCNRYDKLYGNHWLVSVGVGHHFDHSYGTRSGKHSKFIDFLINELRITVFQV</sequence>
<evidence type="ECO:0000313" key="3">
    <source>
        <dbReference type="Proteomes" id="UP000759131"/>
    </source>
</evidence>
<organism evidence="2">
    <name type="scientific">Medioppia subpectinata</name>
    <dbReference type="NCBI Taxonomy" id="1979941"/>
    <lineage>
        <taxon>Eukaryota</taxon>
        <taxon>Metazoa</taxon>
        <taxon>Ecdysozoa</taxon>
        <taxon>Arthropoda</taxon>
        <taxon>Chelicerata</taxon>
        <taxon>Arachnida</taxon>
        <taxon>Acari</taxon>
        <taxon>Acariformes</taxon>
        <taxon>Sarcoptiformes</taxon>
        <taxon>Oribatida</taxon>
        <taxon>Brachypylina</taxon>
        <taxon>Oppioidea</taxon>
        <taxon>Oppiidae</taxon>
        <taxon>Medioppia</taxon>
    </lineage>
</organism>
<evidence type="ECO:0000313" key="2">
    <source>
        <dbReference type="EMBL" id="CAD7635126.1"/>
    </source>
</evidence>
<dbReference type="AlphaFoldDB" id="A0A7R9L4T1"/>
<keyword evidence="1" id="KW-0175">Coiled coil</keyword>
<dbReference type="OrthoDB" id="10547752at2759"/>
<evidence type="ECO:0000256" key="1">
    <source>
        <dbReference type="SAM" id="Coils"/>
    </source>
</evidence>
<feature type="coiled-coil region" evidence="1">
    <location>
        <begin position="4"/>
        <end position="38"/>
    </location>
</feature>
<name>A0A7R9L4T1_9ACAR</name>
<gene>
    <name evidence="2" type="ORF">OSB1V03_LOCUS15518</name>
</gene>
<dbReference type="Proteomes" id="UP000759131">
    <property type="component" value="Unassembled WGS sequence"/>
</dbReference>
<accession>A0A7R9L4T1</accession>
<proteinExistence type="predicted"/>
<dbReference type="EMBL" id="CAJPIZ010016071">
    <property type="protein sequence ID" value="CAG2115556.1"/>
    <property type="molecule type" value="Genomic_DNA"/>
</dbReference>
<protein>
    <submittedName>
        <fullName evidence="2">Uncharacterized protein</fullName>
    </submittedName>
</protein>
<reference evidence="2" key="1">
    <citation type="submission" date="2020-11" db="EMBL/GenBank/DDBJ databases">
        <authorList>
            <person name="Tran Van P."/>
        </authorList>
    </citation>
    <scope>NUCLEOTIDE SEQUENCE</scope>
</reference>